<evidence type="ECO:0000313" key="1">
    <source>
        <dbReference type="EMBL" id="WYK20198.1"/>
    </source>
</evidence>
<evidence type="ECO:0000313" key="2">
    <source>
        <dbReference type="Proteomes" id="UP001281305"/>
    </source>
</evidence>
<dbReference type="Proteomes" id="UP001281305">
    <property type="component" value="Plasmid unnamed1"/>
</dbReference>
<gene>
    <name evidence="1" type="ORF">RZS32_018585</name>
</gene>
<dbReference type="EMBL" id="CP146607">
    <property type="protein sequence ID" value="WYK20198.1"/>
    <property type="molecule type" value="Genomic_DNA"/>
</dbReference>
<name>A0ABZ2TPS2_9RHOB</name>
<organism evidence="1 2">
    <name type="scientific">Roseovarius rhodophyticola</name>
    <dbReference type="NCBI Taxonomy" id="3080827"/>
    <lineage>
        <taxon>Bacteria</taxon>
        <taxon>Pseudomonadati</taxon>
        <taxon>Pseudomonadota</taxon>
        <taxon>Alphaproteobacteria</taxon>
        <taxon>Rhodobacterales</taxon>
        <taxon>Roseobacteraceae</taxon>
        <taxon>Roseovarius</taxon>
    </lineage>
</organism>
<keyword evidence="2" id="KW-1185">Reference proteome</keyword>
<geneLocation type="plasmid" evidence="1 2">
    <name>unnamed1</name>
</geneLocation>
<dbReference type="RefSeq" id="WP_317054318.1">
    <property type="nucleotide sequence ID" value="NZ_CP146607.1"/>
</dbReference>
<sequence>MRNTGVKRKLAQDKTASCKQNSIIVIMAHRNQLLRCAQRQEERAVAIDLQKEAPNVVTEAGFKMLVESGYSVEVVCKQDAYRKNSVWHGVWLLRAVNEDGAEKELVTARARPDGDFIQLRVFKTVTGLTSFLIDLGFSVVAFPVYEGQRWTYTLADTPDDDSDG</sequence>
<proteinExistence type="predicted"/>
<protein>
    <submittedName>
        <fullName evidence="1">Uncharacterized protein</fullName>
    </submittedName>
</protein>
<reference evidence="1 2" key="1">
    <citation type="submission" date="2024-02" db="EMBL/GenBank/DDBJ databases">
        <title>Roseovarius strain W115 nov., isolated from a marine algae.</title>
        <authorList>
            <person name="Lee M.W."/>
            <person name="Lee J.K."/>
            <person name="Kim J.M."/>
            <person name="Choi D.G."/>
            <person name="Baek J.H."/>
            <person name="Bayburt H."/>
            <person name="Jung J.J."/>
            <person name="Han D.M."/>
            <person name="Jeon C.O."/>
        </authorList>
    </citation>
    <scope>NUCLEOTIDE SEQUENCE [LARGE SCALE GENOMIC DNA]</scope>
    <source>
        <strain evidence="1 2">W115</strain>
        <plasmid evidence="1 2">unnamed1</plasmid>
    </source>
</reference>
<keyword evidence="1" id="KW-0614">Plasmid</keyword>
<accession>A0ABZ2TPS2</accession>